<feature type="transmembrane region" description="Helical" evidence="5">
    <location>
        <begin position="90"/>
        <end position="108"/>
    </location>
</feature>
<evidence type="ECO:0000256" key="5">
    <source>
        <dbReference type="SAM" id="Phobius"/>
    </source>
</evidence>
<feature type="compositionally biased region" description="Basic residues" evidence="4">
    <location>
        <begin position="67"/>
        <end position="77"/>
    </location>
</feature>
<accession>A0ABS1CVY2</accession>
<sequence>MPPSPACWWPRHAARPRPARRRRRDAAGRRRRRRHPGRAGAAGLAGRHRRHARLPGWLGRHPDGPRRAGRGGIRRRARPFERGGRMSRRALLLAGLVLAVAGAGALFWTRDGTADRAAPVAAAPAQPVGVGALGRVEPASRIRKLNQPGGFNVARLDRLLVAEGDRVEAGQLLAVFADAVQRDAAVAQAEAQVAQSRASLARIRAAGRPEEIEAQRARIQALQAAEASARREAERAEALLPSGAGNIAAAERNRFAASRAAAERAEAIAVLERLQRPRPEDLVVAEAELAAAEAALLKAQADATLSRVAAPIAGTILKIYARPGDQVGNDGLLDLADLSAMDVVADVFETDVPRLRSGAQAEVVVPGESRRFAATLREIGWQVRRTTQAGTDPVAAVDARTVEVRLTLGEEGRAVLERRSNMQVQVAIRP</sequence>
<keyword evidence="5" id="KW-0812">Transmembrane</keyword>
<reference evidence="6 7" key="1">
    <citation type="journal article" date="2020" name="Microorganisms">
        <title>Osmotic Adaptation and Compatible Solute Biosynthesis of Phototrophic Bacteria as Revealed from Genome Analyses.</title>
        <authorList>
            <person name="Imhoff J.F."/>
            <person name="Rahn T."/>
            <person name="Kunzel S."/>
            <person name="Keller A."/>
            <person name="Neulinger S.C."/>
        </authorList>
    </citation>
    <scope>NUCLEOTIDE SEQUENCE [LARGE SCALE GENOMIC DNA]</scope>
    <source>
        <strain evidence="6 7">DSM 15382</strain>
    </source>
</reference>
<dbReference type="SUPFAM" id="SSF111369">
    <property type="entry name" value="HlyD-like secretion proteins"/>
    <property type="match status" value="1"/>
</dbReference>
<proteinExistence type="predicted"/>
<comment type="subcellular location">
    <subcellularLocation>
        <location evidence="1">Cell envelope</location>
    </subcellularLocation>
</comment>
<dbReference type="PANTHER" id="PTHR32347:SF27">
    <property type="entry name" value="RND EFFLUX PUMP MEMBRANE FUSION PROTEIN BARREL-SANDWICH DOMAIN-CONTAINING PROTEIN"/>
    <property type="match status" value="1"/>
</dbReference>
<evidence type="ECO:0000256" key="1">
    <source>
        <dbReference type="ARBA" id="ARBA00004196"/>
    </source>
</evidence>
<dbReference type="InterPro" id="IPR050465">
    <property type="entry name" value="UPF0194_transport"/>
</dbReference>
<dbReference type="Gene3D" id="2.40.30.170">
    <property type="match status" value="1"/>
</dbReference>
<evidence type="ECO:0000256" key="4">
    <source>
        <dbReference type="SAM" id="MobiDB-lite"/>
    </source>
</evidence>
<evidence type="ECO:0000313" key="7">
    <source>
        <dbReference type="Proteomes" id="UP000697995"/>
    </source>
</evidence>
<dbReference type="Proteomes" id="UP000697995">
    <property type="component" value="Unassembled WGS sequence"/>
</dbReference>
<keyword evidence="5" id="KW-0472">Membrane</keyword>
<comment type="caution">
    <text evidence="6">The sequence shown here is derived from an EMBL/GenBank/DDBJ whole genome shotgun (WGS) entry which is preliminary data.</text>
</comment>
<gene>
    <name evidence="6" type="ORF">CKO45_10035</name>
</gene>
<dbReference type="PANTHER" id="PTHR32347">
    <property type="entry name" value="EFFLUX SYSTEM COMPONENT YKNX-RELATED"/>
    <property type="match status" value="1"/>
</dbReference>
<name>A0ABS1CVY2_9PROT</name>
<feature type="compositionally biased region" description="Basic residues" evidence="4">
    <location>
        <begin position="12"/>
        <end position="37"/>
    </location>
</feature>
<protein>
    <recommendedName>
        <fullName evidence="8">HlyD family efflux transporter periplasmic adaptor subunit</fullName>
    </recommendedName>
</protein>
<keyword evidence="2 3" id="KW-0175">Coiled coil</keyword>
<dbReference type="Gene3D" id="2.40.50.100">
    <property type="match status" value="1"/>
</dbReference>
<feature type="region of interest" description="Disordered" evidence="4">
    <location>
        <begin position="1"/>
        <end position="80"/>
    </location>
</feature>
<evidence type="ECO:0000256" key="3">
    <source>
        <dbReference type="SAM" id="Coils"/>
    </source>
</evidence>
<keyword evidence="7" id="KW-1185">Reference proteome</keyword>
<feature type="coiled-coil region" evidence="3">
    <location>
        <begin position="177"/>
        <end position="239"/>
    </location>
</feature>
<organism evidence="6 7">
    <name type="scientific">Paracraurococcus ruber</name>
    <dbReference type="NCBI Taxonomy" id="77675"/>
    <lineage>
        <taxon>Bacteria</taxon>
        <taxon>Pseudomonadati</taxon>
        <taxon>Pseudomonadota</taxon>
        <taxon>Alphaproteobacteria</taxon>
        <taxon>Acetobacterales</taxon>
        <taxon>Roseomonadaceae</taxon>
        <taxon>Paracraurococcus</taxon>
    </lineage>
</organism>
<dbReference type="EMBL" id="NRSG01000057">
    <property type="protein sequence ID" value="MBK1658570.1"/>
    <property type="molecule type" value="Genomic_DNA"/>
</dbReference>
<evidence type="ECO:0000256" key="2">
    <source>
        <dbReference type="ARBA" id="ARBA00023054"/>
    </source>
</evidence>
<keyword evidence="5" id="KW-1133">Transmembrane helix</keyword>
<dbReference type="NCBIfam" id="TIGR02971">
    <property type="entry name" value="heterocyst_DevB"/>
    <property type="match status" value="1"/>
</dbReference>
<dbReference type="InterPro" id="IPR014315">
    <property type="entry name" value="ABC_heterocyst_DevB"/>
</dbReference>
<evidence type="ECO:0000313" key="6">
    <source>
        <dbReference type="EMBL" id="MBK1658570.1"/>
    </source>
</evidence>
<evidence type="ECO:0008006" key="8">
    <source>
        <dbReference type="Google" id="ProtNLM"/>
    </source>
</evidence>